<dbReference type="KEGG" id="cthr:CTHT_0052490"/>
<proteinExistence type="predicted"/>
<evidence type="ECO:0000256" key="1">
    <source>
        <dbReference type="SAM" id="MobiDB-lite"/>
    </source>
</evidence>
<dbReference type="HOGENOM" id="CLU_2497695_0_0_1"/>
<gene>
    <name evidence="2" type="ORF">CTHT_0052490</name>
</gene>
<feature type="region of interest" description="Disordered" evidence="1">
    <location>
        <begin position="1"/>
        <end position="86"/>
    </location>
</feature>
<evidence type="ECO:0000313" key="3">
    <source>
        <dbReference type="Proteomes" id="UP000008066"/>
    </source>
</evidence>
<sequence length="86" mass="9097">MIDSTAAAPSVGGTRPFRGTLPRPAMACHAKKGTPEAPASRRANIAQHGPQLVPGICDSFDGRRWNEDRDSQDRGNHSLMGSQGDG</sequence>
<dbReference type="RefSeq" id="XP_006695589.1">
    <property type="nucleotide sequence ID" value="XM_006695526.1"/>
</dbReference>
<feature type="compositionally biased region" description="Basic and acidic residues" evidence="1">
    <location>
        <begin position="60"/>
        <end position="76"/>
    </location>
</feature>
<keyword evidence="3" id="KW-1185">Reference proteome</keyword>
<protein>
    <submittedName>
        <fullName evidence="2">Uncharacterized protein</fullName>
    </submittedName>
</protein>
<evidence type="ECO:0000313" key="2">
    <source>
        <dbReference type="EMBL" id="EGS18644.1"/>
    </source>
</evidence>
<dbReference type="EMBL" id="GL988045">
    <property type="protein sequence ID" value="EGS18644.1"/>
    <property type="molecule type" value="Genomic_DNA"/>
</dbReference>
<organism evidence="3">
    <name type="scientific">Chaetomium thermophilum (strain DSM 1495 / CBS 144.50 / IMI 039719)</name>
    <name type="common">Thermochaetoides thermophila</name>
    <dbReference type="NCBI Taxonomy" id="759272"/>
    <lineage>
        <taxon>Eukaryota</taxon>
        <taxon>Fungi</taxon>
        <taxon>Dikarya</taxon>
        <taxon>Ascomycota</taxon>
        <taxon>Pezizomycotina</taxon>
        <taxon>Sordariomycetes</taxon>
        <taxon>Sordariomycetidae</taxon>
        <taxon>Sordariales</taxon>
        <taxon>Chaetomiaceae</taxon>
        <taxon>Thermochaetoides</taxon>
    </lineage>
</organism>
<dbReference type="Proteomes" id="UP000008066">
    <property type="component" value="Unassembled WGS sequence"/>
</dbReference>
<accession>G0SDP3</accession>
<reference evidence="2 3" key="1">
    <citation type="journal article" date="2011" name="Cell">
        <title>Insight into structure and assembly of the nuclear pore complex by utilizing the genome of a eukaryotic thermophile.</title>
        <authorList>
            <person name="Amlacher S."/>
            <person name="Sarges P."/>
            <person name="Flemming D."/>
            <person name="van Noort V."/>
            <person name="Kunze R."/>
            <person name="Devos D.P."/>
            <person name="Arumugam M."/>
            <person name="Bork P."/>
            <person name="Hurt E."/>
        </authorList>
    </citation>
    <scope>NUCLEOTIDE SEQUENCE [LARGE SCALE GENOMIC DNA]</scope>
    <source>
        <strain evidence="3">DSM 1495 / CBS 144.50 / IMI 039719</strain>
    </source>
</reference>
<dbReference type="GeneID" id="18259287"/>
<dbReference type="AlphaFoldDB" id="G0SDP3"/>
<name>G0SDP3_CHATD</name>